<dbReference type="PANTHER" id="PTHR37305">
    <property type="entry name" value="INTEGRAL MEMBRANE PROTEIN-RELATED"/>
    <property type="match status" value="1"/>
</dbReference>
<dbReference type="AlphaFoldDB" id="D1C279"/>
<dbReference type="PANTHER" id="PTHR37305:SF1">
    <property type="entry name" value="MEMBRANE PROTEIN"/>
    <property type="match status" value="1"/>
</dbReference>
<evidence type="ECO:0000256" key="1">
    <source>
        <dbReference type="SAM" id="Phobius"/>
    </source>
</evidence>
<dbReference type="HOGENOM" id="CLU_088490_0_0_0"/>
<name>D1C279_SPHTD</name>
<dbReference type="KEGG" id="sti:Sthe_0909"/>
<keyword evidence="1" id="KW-1133">Transmembrane helix</keyword>
<proteinExistence type="predicted"/>
<keyword evidence="3" id="KW-1185">Reference proteome</keyword>
<dbReference type="EMBL" id="CP001823">
    <property type="protein sequence ID" value="ACZ38346.1"/>
    <property type="molecule type" value="Genomic_DNA"/>
</dbReference>
<sequence>MASGTNTLTAATLSASDAIRGRPGVAALTRMELGKLRKRPMTKVTFGLGILAAVGFMVLVLVAGTDGSREAFVFPNIVEDSFQLIQLMGNMTLPVIGAAIAGSEYGWGTMRLLLATGVGRGPLFAAKLLALLVVDLLFVLMMAVLICVEAACSGWLGGYEQDLSVIDGAWVADAVQLFATTTGLLFFLVIVAFGVAMLGRSMAAGIAVGIGLPIAQQIAAVIAPAVFGRLGELMVDFFPNTSFQALAMRAGFDPAPAEGLLSPERAIATLVGYSVLILGVAALVFWRRDVPSGD</sequence>
<dbReference type="OrthoDB" id="153729at2"/>
<dbReference type="Pfam" id="PF12730">
    <property type="entry name" value="ABC2_membrane_4"/>
    <property type="match status" value="1"/>
</dbReference>
<reference evidence="3" key="1">
    <citation type="submission" date="2009-11" db="EMBL/GenBank/DDBJ databases">
        <title>The complete chromosome 1 of Sphaerobacter thermophilus DSM 20745.</title>
        <authorList>
            <person name="Lucas S."/>
            <person name="Copeland A."/>
            <person name="Lapidus A."/>
            <person name="Glavina del Rio T."/>
            <person name="Dalin E."/>
            <person name="Tice H."/>
            <person name="Bruce D."/>
            <person name="Goodwin L."/>
            <person name="Pitluck S."/>
            <person name="Kyrpides N."/>
            <person name="Mavromatis K."/>
            <person name="Ivanova N."/>
            <person name="Mikhailova N."/>
            <person name="LaButti K.M."/>
            <person name="Clum A."/>
            <person name="Sun H.I."/>
            <person name="Brettin T."/>
            <person name="Detter J.C."/>
            <person name="Han C."/>
            <person name="Larimer F."/>
            <person name="Land M."/>
            <person name="Hauser L."/>
            <person name="Markowitz V."/>
            <person name="Cheng J.F."/>
            <person name="Hugenholtz P."/>
            <person name="Woyke T."/>
            <person name="Wu D."/>
            <person name="Steenblock K."/>
            <person name="Schneider S."/>
            <person name="Pukall R."/>
            <person name="Goeker M."/>
            <person name="Klenk H.P."/>
            <person name="Eisen J.A."/>
        </authorList>
    </citation>
    <scope>NUCLEOTIDE SEQUENCE [LARGE SCALE GENOMIC DNA]</scope>
    <source>
        <strain evidence="3">ATCC 49802 / DSM 20745 / S 6022</strain>
    </source>
</reference>
<accession>D1C279</accession>
<feature type="transmembrane region" description="Helical" evidence="1">
    <location>
        <begin position="177"/>
        <end position="199"/>
    </location>
</feature>
<reference evidence="2 3" key="2">
    <citation type="journal article" date="2010" name="Stand. Genomic Sci.">
        <title>Complete genome sequence of Desulfohalobium retbaense type strain (HR(100)).</title>
        <authorList>
            <person name="Spring S."/>
            <person name="Nolan M."/>
            <person name="Lapidus A."/>
            <person name="Glavina Del Rio T."/>
            <person name="Copeland A."/>
            <person name="Tice H."/>
            <person name="Cheng J.F."/>
            <person name="Lucas S."/>
            <person name="Land M."/>
            <person name="Chen F."/>
            <person name="Bruce D."/>
            <person name="Goodwin L."/>
            <person name="Pitluck S."/>
            <person name="Ivanova N."/>
            <person name="Mavromatis K."/>
            <person name="Mikhailova N."/>
            <person name="Pati A."/>
            <person name="Chen A."/>
            <person name="Palaniappan K."/>
            <person name="Hauser L."/>
            <person name="Chang Y.J."/>
            <person name="Jeffries C.D."/>
            <person name="Munk C."/>
            <person name="Kiss H."/>
            <person name="Chain P."/>
            <person name="Han C."/>
            <person name="Brettin T."/>
            <person name="Detter J.C."/>
            <person name="Schuler E."/>
            <person name="Goker M."/>
            <person name="Rohde M."/>
            <person name="Bristow J."/>
            <person name="Eisen J.A."/>
            <person name="Markowitz V."/>
            <person name="Hugenholtz P."/>
            <person name="Kyrpides N.C."/>
            <person name="Klenk H.P."/>
        </authorList>
    </citation>
    <scope>NUCLEOTIDE SEQUENCE [LARGE SCALE GENOMIC DNA]</scope>
    <source>
        <strain evidence="3">ATCC 49802 / DSM 20745 / S 6022</strain>
    </source>
</reference>
<feature type="transmembrane region" description="Helical" evidence="1">
    <location>
        <begin position="128"/>
        <end position="157"/>
    </location>
</feature>
<keyword evidence="1" id="KW-0472">Membrane</keyword>
<feature type="transmembrane region" description="Helical" evidence="1">
    <location>
        <begin position="206"/>
        <end position="227"/>
    </location>
</feature>
<evidence type="ECO:0000313" key="3">
    <source>
        <dbReference type="Proteomes" id="UP000002027"/>
    </source>
</evidence>
<dbReference type="Proteomes" id="UP000002027">
    <property type="component" value="Chromosome 1"/>
</dbReference>
<evidence type="ECO:0000313" key="2">
    <source>
        <dbReference type="EMBL" id="ACZ38346.1"/>
    </source>
</evidence>
<dbReference type="RefSeq" id="WP_012871393.1">
    <property type="nucleotide sequence ID" value="NC_013523.1"/>
</dbReference>
<feature type="transmembrane region" description="Helical" evidence="1">
    <location>
        <begin position="266"/>
        <end position="286"/>
    </location>
</feature>
<organism evidence="2 3">
    <name type="scientific">Sphaerobacter thermophilus (strain ATCC 49802 / DSM 20745 / KCCM 41009 / NCIMB 13125 / S 6022)</name>
    <dbReference type="NCBI Taxonomy" id="479434"/>
    <lineage>
        <taxon>Bacteria</taxon>
        <taxon>Pseudomonadati</taxon>
        <taxon>Thermomicrobiota</taxon>
        <taxon>Thermomicrobia</taxon>
        <taxon>Sphaerobacterales</taxon>
        <taxon>Sphaerobacterineae</taxon>
        <taxon>Sphaerobacteraceae</taxon>
        <taxon>Sphaerobacter</taxon>
    </lineage>
</organism>
<keyword evidence="1" id="KW-0812">Transmembrane</keyword>
<feature type="transmembrane region" description="Helical" evidence="1">
    <location>
        <begin position="44"/>
        <end position="64"/>
    </location>
</feature>
<dbReference type="InParanoid" id="D1C279"/>
<dbReference type="eggNOG" id="ENOG5033DMI">
    <property type="taxonomic scope" value="Bacteria"/>
</dbReference>
<dbReference type="STRING" id="479434.Sthe_0909"/>
<feature type="transmembrane region" description="Helical" evidence="1">
    <location>
        <begin position="84"/>
        <end position="107"/>
    </location>
</feature>
<gene>
    <name evidence="2" type="ordered locus">Sthe_0909</name>
</gene>
<protein>
    <submittedName>
        <fullName evidence="2">Uncharacterized protein</fullName>
    </submittedName>
</protein>